<dbReference type="PANTHER" id="PTHR11618:SF13">
    <property type="entry name" value="TRANSCRIPTION INITIATION FACTOR IIB"/>
    <property type="match status" value="1"/>
</dbReference>
<proteinExistence type="inferred from homology"/>
<dbReference type="InterPro" id="IPR013150">
    <property type="entry name" value="TFIIB_cyclin"/>
</dbReference>
<gene>
    <name evidence="11" type="primary">SUA7_1</name>
    <name evidence="11" type="ORF">H4R18_004629</name>
</gene>
<dbReference type="EMBL" id="JANBUL010000232">
    <property type="protein sequence ID" value="KAJ2778380.1"/>
    <property type="molecule type" value="Genomic_DNA"/>
</dbReference>
<dbReference type="PROSITE" id="PS51134">
    <property type="entry name" value="ZF_TFIIB"/>
    <property type="match status" value="1"/>
</dbReference>
<protein>
    <recommendedName>
        <fullName evidence="2">Transcription initiation factor IIB</fullName>
    </recommendedName>
    <alternativeName>
        <fullName evidence="6">General transcription factor TFIIB</fullName>
    </alternativeName>
</protein>
<dbReference type="GO" id="GO:0051123">
    <property type="term" value="P:RNA polymerase II preinitiation complex assembly"/>
    <property type="evidence" value="ECO:0007669"/>
    <property type="project" value="UniProtKB-ARBA"/>
</dbReference>
<dbReference type="CDD" id="cd20551">
    <property type="entry name" value="CYCLIN_TFIIB_rpt1"/>
    <property type="match status" value="1"/>
</dbReference>
<dbReference type="InterPro" id="IPR036915">
    <property type="entry name" value="Cyclin-like_sf"/>
</dbReference>
<evidence type="ECO:0000313" key="11">
    <source>
        <dbReference type="EMBL" id="KAJ2778380.1"/>
    </source>
</evidence>
<feature type="domain" description="TFIIB-type" evidence="10">
    <location>
        <begin position="17"/>
        <end position="50"/>
    </location>
</feature>
<dbReference type="Gene3D" id="1.10.472.10">
    <property type="entry name" value="Cyclin-like"/>
    <property type="match status" value="1"/>
</dbReference>
<dbReference type="OrthoDB" id="25790at2759"/>
<keyword evidence="3" id="KW-0677">Repeat</keyword>
<organism evidence="11 12">
    <name type="scientific">Coemansia javaensis</name>
    <dbReference type="NCBI Taxonomy" id="2761396"/>
    <lineage>
        <taxon>Eukaryota</taxon>
        <taxon>Fungi</taxon>
        <taxon>Fungi incertae sedis</taxon>
        <taxon>Zoopagomycota</taxon>
        <taxon>Kickxellomycotina</taxon>
        <taxon>Kickxellomycetes</taxon>
        <taxon>Kickxellales</taxon>
        <taxon>Kickxellaceae</taxon>
        <taxon>Coemansia</taxon>
    </lineage>
</organism>
<keyword evidence="9" id="KW-0863">Zinc-finger</keyword>
<comment type="function">
    <text evidence="7">General factor that plays a major role in the activation of eukaryotic genes transcribed by RNA polymerase II.</text>
</comment>
<dbReference type="Pfam" id="PF08271">
    <property type="entry name" value="Zn_Ribbon_TF"/>
    <property type="match status" value="1"/>
</dbReference>
<keyword evidence="12" id="KW-1185">Reference proteome</keyword>
<dbReference type="SUPFAM" id="SSF47954">
    <property type="entry name" value="Cyclin-like"/>
    <property type="match status" value="2"/>
</dbReference>
<dbReference type="AlphaFoldDB" id="A0A9W8HB34"/>
<dbReference type="InterPro" id="IPR000812">
    <property type="entry name" value="TFIIB"/>
</dbReference>
<evidence type="ECO:0000313" key="12">
    <source>
        <dbReference type="Proteomes" id="UP001140217"/>
    </source>
</evidence>
<evidence type="ECO:0000259" key="10">
    <source>
        <dbReference type="PROSITE" id="PS51134"/>
    </source>
</evidence>
<dbReference type="PROSITE" id="PS00782">
    <property type="entry name" value="TFIIB"/>
    <property type="match status" value="1"/>
</dbReference>
<dbReference type="PANTHER" id="PTHR11618">
    <property type="entry name" value="TRANSCRIPTION INITIATION FACTOR IIB-RELATED"/>
    <property type="match status" value="1"/>
</dbReference>
<dbReference type="InterPro" id="IPR013763">
    <property type="entry name" value="Cyclin-like_dom"/>
</dbReference>
<comment type="caution">
    <text evidence="11">The sequence shown here is derived from an EMBL/GenBank/DDBJ whole genome shotgun (WGS) entry which is preliminary data.</text>
</comment>
<dbReference type="GO" id="GO:0017025">
    <property type="term" value="F:TBP-class protein binding"/>
    <property type="evidence" value="ECO:0007669"/>
    <property type="project" value="InterPro"/>
</dbReference>
<comment type="subunit">
    <text evidence="8">Associates with TFIID-IIA (DA complex) to form TFIID-IIA-IIB (DAB-complex) which is then recognized by polymerase II.</text>
</comment>
<dbReference type="FunFam" id="1.10.472.170:FF:000001">
    <property type="entry name" value="Transcription initiation factor IIB"/>
    <property type="match status" value="1"/>
</dbReference>
<evidence type="ECO:0000256" key="6">
    <source>
        <dbReference type="ARBA" id="ARBA00031706"/>
    </source>
</evidence>
<sequence length="330" mass="35699">MSAASQDMNQVDANFGVKLACSYCRSEVPNIVEDFASGDYVCGDCGLVLGDRIIDTRSEWRTFADAEGDDPSRVGAAANPLLDGDQLDTIISRGGDNGSGLARDLIRAQDRSSARAGDETLLKAYRDISSMCDAYDISKGIATMAKKLYKEAADKKLNRGKSGDALIAVCIMIACRENGAPRTFKEICALTKVDRKEFGRAFKAVKEKLSVDTNVTSSQDLIGRFCSNLHLGQDVQRISRMLTENAKDMDHILGKSPLTIASACIYMASHLVGNPRDPRAISAISGVSDATIRSTYRILYTGRAQLLTPELMARCPNANIANLALIRTVL</sequence>
<accession>A0A9W8HB34</accession>
<dbReference type="Gene3D" id="1.10.472.170">
    <property type="match status" value="1"/>
</dbReference>
<dbReference type="Pfam" id="PF00382">
    <property type="entry name" value="TFIIB"/>
    <property type="match status" value="2"/>
</dbReference>
<keyword evidence="5" id="KW-0804">Transcription</keyword>
<comment type="similarity">
    <text evidence="1">Belongs to the TFIIB family.</text>
</comment>
<dbReference type="Proteomes" id="UP001140217">
    <property type="component" value="Unassembled WGS sequence"/>
</dbReference>
<evidence type="ECO:0000256" key="8">
    <source>
        <dbReference type="ARBA" id="ARBA00066213"/>
    </source>
</evidence>
<dbReference type="GO" id="GO:0008270">
    <property type="term" value="F:zinc ion binding"/>
    <property type="evidence" value="ECO:0007669"/>
    <property type="project" value="UniProtKB-KW"/>
</dbReference>
<dbReference type="PRINTS" id="PR00685">
    <property type="entry name" value="TIFACTORIIB"/>
</dbReference>
<dbReference type="SUPFAM" id="SSF57783">
    <property type="entry name" value="Zinc beta-ribbon"/>
    <property type="match status" value="1"/>
</dbReference>
<dbReference type="SMART" id="SM00385">
    <property type="entry name" value="CYCLIN"/>
    <property type="match status" value="2"/>
</dbReference>
<dbReference type="InterPro" id="IPR023486">
    <property type="entry name" value="TFIIB_CS"/>
</dbReference>
<evidence type="ECO:0000256" key="9">
    <source>
        <dbReference type="PROSITE-ProRule" id="PRU00469"/>
    </source>
</evidence>
<dbReference type="GO" id="GO:0016251">
    <property type="term" value="F:RNA polymerase II general transcription initiation factor activity"/>
    <property type="evidence" value="ECO:0007669"/>
    <property type="project" value="TreeGrafter"/>
</dbReference>
<dbReference type="GO" id="GO:0005634">
    <property type="term" value="C:nucleus"/>
    <property type="evidence" value="ECO:0007669"/>
    <property type="project" value="TreeGrafter"/>
</dbReference>
<evidence type="ECO:0000256" key="4">
    <source>
        <dbReference type="ARBA" id="ARBA00023015"/>
    </source>
</evidence>
<name>A0A9W8HB34_9FUNG</name>
<reference evidence="11" key="1">
    <citation type="submission" date="2022-07" db="EMBL/GenBank/DDBJ databases">
        <title>Phylogenomic reconstructions and comparative analyses of Kickxellomycotina fungi.</title>
        <authorList>
            <person name="Reynolds N.K."/>
            <person name="Stajich J.E."/>
            <person name="Barry K."/>
            <person name="Grigoriev I.V."/>
            <person name="Crous P."/>
            <person name="Smith M.E."/>
        </authorList>
    </citation>
    <scope>NUCLEOTIDE SEQUENCE</scope>
    <source>
        <strain evidence="11">NBRC 105414</strain>
    </source>
</reference>
<keyword evidence="9" id="KW-0862">Zinc</keyword>
<keyword evidence="4" id="KW-0805">Transcription regulation</keyword>
<evidence type="ECO:0000256" key="5">
    <source>
        <dbReference type="ARBA" id="ARBA00023163"/>
    </source>
</evidence>
<dbReference type="InterPro" id="IPR013137">
    <property type="entry name" value="Znf_TFIIB"/>
</dbReference>
<dbReference type="GO" id="GO:0097550">
    <property type="term" value="C:transcription preinitiation complex"/>
    <property type="evidence" value="ECO:0007669"/>
    <property type="project" value="TreeGrafter"/>
</dbReference>
<evidence type="ECO:0000256" key="3">
    <source>
        <dbReference type="ARBA" id="ARBA00022737"/>
    </source>
</evidence>
<evidence type="ECO:0000256" key="1">
    <source>
        <dbReference type="ARBA" id="ARBA00010857"/>
    </source>
</evidence>
<evidence type="ECO:0000256" key="7">
    <source>
        <dbReference type="ARBA" id="ARBA00056616"/>
    </source>
</evidence>
<keyword evidence="9" id="KW-0479">Metal-binding</keyword>
<evidence type="ECO:0000256" key="2">
    <source>
        <dbReference type="ARBA" id="ARBA00013932"/>
    </source>
</evidence>